<sequence>MEVLTIFLSGLITIISPLGVVVDSVVAGQLRSQVKSVEALAVRVDNTPSYQTVAGKVDRIRIASRGVEIIDDLRIDTLEVETDPLDININKIQNLSGLESIQSSLNKPFQGGIRLVIKENDLNFALESDSIRKQLQALLDTILPPEAPSFNIIKLKINFMEKNRLALEIELEQNGEEGEAPTQLAIAAEVGFEIEQGKKIKLTDLSAIINDRKLSPRFANILLAGISDQLSLDIFAEQGFLVRVLQVDMNEESLNIAAFFSLAPVKEDE</sequence>
<reference evidence="1" key="3">
    <citation type="submission" date="2016-12" db="EMBL/GenBank/DDBJ databases">
        <title>Annotation of the draft genome assembly of Crocosphaera watsonii WH 8501.</title>
        <authorList>
            <consortium name="US DOE Joint Genome Institute (JGI-ORNL)"/>
            <person name="Larimer F."/>
            <person name="Land M."/>
        </authorList>
    </citation>
    <scope>NUCLEOTIDE SEQUENCE</scope>
    <source>
        <strain evidence="1">WH 8501</strain>
    </source>
</reference>
<dbReference type="InterPro" id="IPR021373">
    <property type="entry name" value="DUF2993"/>
</dbReference>
<organism evidence="1 2">
    <name type="scientific">Crocosphaera watsonii WH 8501</name>
    <dbReference type="NCBI Taxonomy" id="165597"/>
    <lineage>
        <taxon>Bacteria</taxon>
        <taxon>Bacillati</taxon>
        <taxon>Cyanobacteriota</taxon>
        <taxon>Cyanophyceae</taxon>
        <taxon>Oscillatoriophycideae</taxon>
        <taxon>Chroococcales</taxon>
        <taxon>Aphanothecaceae</taxon>
        <taxon>Crocosphaera</taxon>
    </lineage>
</organism>
<dbReference type="RefSeq" id="WP_007306312.1">
    <property type="nucleotide sequence ID" value="NZ_AADV02000043.1"/>
</dbReference>
<dbReference type="KEGG" id="cwa:CwatDRAFT_3382"/>
<dbReference type="Pfam" id="PF11209">
    <property type="entry name" value="LmeA"/>
    <property type="match status" value="1"/>
</dbReference>
<accession>Q4C1G3</accession>
<reference evidence="1" key="1">
    <citation type="submission" date="2004-02" db="EMBL/GenBank/DDBJ databases">
        <authorList>
            <consortium name="DOE Joint Genome Institute"/>
        </authorList>
    </citation>
    <scope>NUCLEOTIDE SEQUENCE [LARGE SCALE GENOMIC DNA]</scope>
    <source>
        <strain evidence="1">WH 8501</strain>
    </source>
</reference>
<reference evidence="1" key="2">
    <citation type="submission" date="2005-06" db="EMBL/GenBank/DDBJ databases">
        <title>Sequencing of the draft genome and assembly of Crocosphaera watsonii WH 8501.</title>
        <authorList>
            <consortium name="US DOE Joint Genome Institute (JGI-PGF)"/>
            <person name="Copeland A."/>
            <person name="Lucas S."/>
            <person name="Lapidus A."/>
            <person name="Barry K."/>
            <person name="Detter C."/>
            <person name="Glavina T."/>
            <person name="Hammon N."/>
            <person name="Israni S."/>
            <person name="Pitluck S."/>
            <person name="Richardson P."/>
        </authorList>
    </citation>
    <scope>NUCLEOTIDE SEQUENCE [LARGE SCALE GENOMIC DNA]</scope>
    <source>
        <strain evidence="1">WH 8501</strain>
    </source>
</reference>
<keyword evidence="2" id="KW-1185">Reference proteome</keyword>
<evidence type="ECO:0008006" key="3">
    <source>
        <dbReference type="Google" id="ProtNLM"/>
    </source>
</evidence>
<dbReference type="AlphaFoldDB" id="Q4C1G3"/>
<evidence type="ECO:0000313" key="2">
    <source>
        <dbReference type="Proteomes" id="UP000003922"/>
    </source>
</evidence>
<proteinExistence type="predicted"/>
<dbReference type="EMBL" id="AADV02000043">
    <property type="protein sequence ID" value="EAM50006.1"/>
    <property type="molecule type" value="Genomic_DNA"/>
</dbReference>
<comment type="caution">
    <text evidence="1">The sequence shown here is derived from an EMBL/GenBank/DDBJ whole genome shotgun (WGS) entry which is preliminary data.</text>
</comment>
<dbReference type="Proteomes" id="UP000003922">
    <property type="component" value="Unassembled WGS sequence"/>
</dbReference>
<dbReference type="OrthoDB" id="570669at2"/>
<protein>
    <recommendedName>
        <fullName evidence="3">DUF2993 domain-containing protein</fullName>
    </recommendedName>
</protein>
<name>Q4C1G3_CROWT</name>
<evidence type="ECO:0000313" key="1">
    <source>
        <dbReference type="EMBL" id="EAM50006.1"/>
    </source>
</evidence>
<gene>
    <name evidence="1" type="ORF">CwatDRAFT_3382</name>
</gene>